<dbReference type="Gene3D" id="3.40.50.2300">
    <property type="match status" value="2"/>
</dbReference>
<organism evidence="4 5">
    <name type="scientific">Luteimonas aestuarii</name>
    <dbReference type="NCBI Taxonomy" id="453837"/>
    <lineage>
        <taxon>Bacteria</taxon>
        <taxon>Pseudomonadati</taxon>
        <taxon>Pseudomonadota</taxon>
        <taxon>Gammaproteobacteria</taxon>
        <taxon>Lysobacterales</taxon>
        <taxon>Lysobacteraceae</taxon>
        <taxon>Luteimonas</taxon>
    </lineage>
</organism>
<feature type="compositionally biased region" description="Basic and acidic residues" evidence="2">
    <location>
        <begin position="48"/>
        <end position="62"/>
    </location>
</feature>
<keyword evidence="5" id="KW-1185">Reference proteome</keyword>
<evidence type="ECO:0000313" key="5">
    <source>
        <dbReference type="Proteomes" id="UP000294796"/>
    </source>
</evidence>
<proteinExistence type="predicted"/>
<dbReference type="InterPro" id="IPR007443">
    <property type="entry name" value="LpoA"/>
</dbReference>
<feature type="chain" id="PRO_5020510789" description="LppC family lipoprotein" evidence="3">
    <location>
        <begin position="26"/>
        <end position="391"/>
    </location>
</feature>
<keyword evidence="3" id="KW-0732">Signal</keyword>
<dbReference type="PROSITE" id="PS51257">
    <property type="entry name" value="PROKAR_LIPOPROTEIN"/>
    <property type="match status" value="1"/>
</dbReference>
<protein>
    <recommendedName>
        <fullName evidence="6">LppC family lipoprotein</fullName>
    </recommendedName>
</protein>
<dbReference type="AlphaFoldDB" id="A0A4R5TSU7"/>
<sequence>MRMSAKRIPLSPVLAALLLSLAGCASVQVAQPTATEVVEDAGPGTHWTFDETRPPAESDGYRPPRKLAVLLPMTGSLATAAGSVRDGLLAGYYGERRPRPELAFYDTTGTASGASAALARALSEGADQVLGPLGREEVVAIASSPSAQPIVTLNSSDATLGTNVAAFGLSPEDEGRAIGNYLSARNARRVLVLSSGDDGANRSVNALRAVLQADGGEIVDTLAVVGETPGDLTSALRASASREGGVDAVVLALRGNQARLVAPQLAAAGLSQRLRIATAQITSGTGKAEEDRALDGIVFPSEAWVVGGTSALPNAATLGRDLPTARGPAARLFAFGHDAWLLSGWLYHLASNPTARINGATGQLGLQADGTVVRQPAWATFSGGAVVAQRD</sequence>
<dbReference type="InterPro" id="IPR028082">
    <property type="entry name" value="Peripla_BP_I"/>
</dbReference>
<dbReference type="CDD" id="cd06339">
    <property type="entry name" value="PBP1_YraM_LppC_lipoprotein-like"/>
    <property type="match status" value="1"/>
</dbReference>
<dbReference type="GO" id="GO:0030234">
    <property type="term" value="F:enzyme regulator activity"/>
    <property type="evidence" value="ECO:0007669"/>
    <property type="project" value="TreeGrafter"/>
</dbReference>
<dbReference type="PANTHER" id="PTHR38038">
    <property type="entry name" value="PENICILLIN-BINDING PROTEIN ACTIVATOR LPOA"/>
    <property type="match status" value="1"/>
</dbReference>
<dbReference type="GO" id="GO:0031241">
    <property type="term" value="C:periplasmic side of cell outer membrane"/>
    <property type="evidence" value="ECO:0007669"/>
    <property type="project" value="TreeGrafter"/>
</dbReference>
<gene>
    <name evidence="4" type="ORF">E2F46_15685</name>
</gene>
<feature type="region of interest" description="Disordered" evidence="2">
    <location>
        <begin position="40"/>
        <end position="63"/>
    </location>
</feature>
<dbReference type="Proteomes" id="UP000294796">
    <property type="component" value="Unassembled WGS sequence"/>
</dbReference>
<evidence type="ECO:0000256" key="1">
    <source>
        <dbReference type="ARBA" id="ARBA00023136"/>
    </source>
</evidence>
<feature type="signal peptide" evidence="3">
    <location>
        <begin position="1"/>
        <end position="25"/>
    </location>
</feature>
<evidence type="ECO:0000256" key="2">
    <source>
        <dbReference type="SAM" id="MobiDB-lite"/>
    </source>
</evidence>
<keyword evidence="1" id="KW-0472">Membrane</keyword>
<evidence type="ECO:0000256" key="3">
    <source>
        <dbReference type="SAM" id="SignalP"/>
    </source>
</evidence>
<dbReference type="EMBL" id="SMTF01000018">
    <property type="protein sequence ID" value="TDK20651.1"/>
    <property type="molecule type" value="Genomic_DNA"/>
</dbReference>
<dbReference type="GO" id="GO:0009252">
    <property type="term" value="P:peptidoglycan biosynthetic process"/>
    <property type="evidence" value="ECO:0007669"/>
    <property type="project" value="TreeGrafter"/>
</dbReference>
<dbReference type="Pfam" id="PF04348">
    <property type="entry name" value="LppC"/>
    <property type="match status" value="1"/>
</dbReference>
<dbReference type="SUPFAM" id="SSF53822">
    <property type="entry name" value="Periplasmic binding protein-like I"/>
    <property type="match status" value="1"/>
</dbReference>
<comment type="caution">
    <text evidence="4">The sequence shown here is derived from an EMBL/GenBank/DDBJ whole genome shotgun (WGS) entry which is preliminary data.</text>
</comment>
<name>A0A4R5TSU7_9GAMM</name>
<accession>A0A4R5TSU7</accession>
<evidence type="ECO:0008006" key="6">
    <source>
        <dbReference type="Google" id="ProtNLM"/>
    </source>
</evidence>
<dbReference type="OrthoDB" id="6708821at2"/>
<dbReference type="PANTHER" id="PTHR38038:SF1">
    <property type="entry name" value="PENICILLIN-BINDING PROTEIN ACTIVATOR LPOA"/>
    <property type="match status" value="1"/>
</dbReference>
<reference evidence="4 5" key="1">
    <citation type="submission" date="2019-03" db="EMBL/GenBank/DDBJ databases">
        <title>Luteimonas zhaokaii sp.nov., isolated from the rectal contents of Plateau pika in Yushu, Qinghai Province, China.</title>
        <authorList>
            <person name="Zhang G."/>
        </authorList>
    </citation>
    <scope>NUCLEOTIDE SEQUENCE [LARGE SCALE GENOMIC DNA]</scope>
    <source>
        <strain evidence="4 5">B9</strain>
    </source>
</reference>
<evidence type="ECO:0000313" key="4">
    <source>
        <dbReference type="EMBL" id="TDK20651.1"/>
    </source>
</evidence>